<dbReference type="InterPro" id="IPR006135">
    <property type="entry name" value="T3SS_substrate_exporter"/>
</dbReference>
<evidence type="ECO:0000256" key="1">
    <source>
        <dbReference type="ARBA" id="ARBA00004651"/>
    </source>
</evidence>
<keyword evidence="10 13" id="KW-0472">Membrane</keyword>
<evidence type="ECO:0000256" key="13">
    <source>
        <dbReference type="RuleBase" id="RU364091"/>
    </source>
</evidence>
<feature type="transmembrane region" description="Helical" evidence="13">
    <location>
        <begin position="149"/>
        <end position="165"/>
    </location>
</feature>
<dbReference type="AlphaFoldDB" id="A0A975SM62"/>
<accession>A0A975SM62</accession>
<evidence type="ECO:0000256" key="2">
    <source>
        <dbReference type="ARBA" id="ARBA00010690"/>
    </source>
</evidence>
<comment type="similarity">
    <text evidence="2 13">Belongs to the type III secretion exporter family.</text>
</comment>
<evidence type="ECO:0000256" key="10">
    <source>
        <dbReference type="ARBA" id="ARBA00023136"/>
    </source>
</evidence>
<protein>
    <recommendedName>
        <fullName evidence="3 13">Flagellar biosynthetic protein FlhB</fullName>
    </recommendedName>
</protein>
<evidence type="ECO:0000256" key="14">
    <source>
        <dbReference type="SAM" id="MobiDB-lite"/>
    </source>
</evidence>
<keyword evidence="15" id="KW-0282">Flagellum</keyword>
<keyword evidence="6 13" id="KW-0812">Transmembrane</keyword>
<evidence type="ECO:0000256" key="9">
    <source>
        <dbReference type="ARBA" id="ARBA00022989"/>
    </source>
</evidence>
<keyword evidence="4 13" id="KW-0813">Transport</keyword>
<feature type="compositionally biased region" description="Basic and acidic residues" evidence="14">
    <location>
        <begin position="7"/>
        <end position="25"/>
    </location>
</feature>
<dbReference type="PANTHER" id="PTHR30531:SF12">
    <property type="entry name" value="FLAGELLAR BIOSYNTHETIC PROTEIN FLHB"/>
    <property type="match status" value="1"/>
</dbReference>
<dbReference type="GO" id="GO:0044780">
    <property type="term" value="P:bacterial-type flagellum assembly"/>
    <property type="evidence" value="ECO:0007669"/>
    <property type="project" value="InterPro"/>
</dbReference>
<dbReference type="NCBIfam" id="TIGR00328">
    <property type="entry name" value="flhB"/>
    <property type="match status" value="1"/>
</dbReference>
<evidence type="ECO:0000256" key="11">
    <source>
        <dbReference type="ARBA" id="ARBA00023225"/>
    </source>
</evidence>
<comment type="subcellular location">
    <subcellularLocation>
        <location evidence="1">Cell membrane</location>
        <topology evidence="1">Multi-pass membrane protein</topology>
    </subcellularLocation>
</comment>
<evidence type="ECO:0000256" key="4">
    <source>
        <dbReference type="ARBA" id="ARBA00022448"/>
    </source>
</evidence>
<keyword evidence="5 13" id="KW-1003">Cell membrane</keyword>
<name>A0A975SM62_9RHOO</name>
<evidence type="ECO:0000256" key="7">
    <source>
        <dbReference type="ARBA" id="ARBA00022795"/>
    </source>
</evidence>
<feature type="transmembrane region" description="Helical" evidence="13">
    <location>
        <begin position="90"/>
        <end position="111"/>
    </location>
</feature>
<comment type="function">
    <text evidence="12 13">Required for formation of the rod structure in the basal body of the flagellar apparatus. Together with FliI and FliH, may constitute the export apparatus of flagellin.</text>
</comment>
<evidence type="ECO:0000256" key="6">
    <source>
        <dbReference type="ARBA" id="ARBA00022692"/>
    </source>
</evidence>
<dbReference type="GO" id="GO:0009306">
    <property type="term" value="P:protein secretion"/>
    <property type="evidence" value="ECO:0007669"/>
    <property type="project" value="InterPro"/>
</dbReference>
<dbReference type="Pfam" id="PF01312">
    <property type="entry name" value="Bac_export_2"/>
    <property type="match status" value="1"/>
</dbReference>
<feature type="transmembrane region" description="Helical" evidence="13">
    <location>
        <begin position="33"/>
        <end position="54"/>
    </location>
</feature>
<dbReference type="EMBL" id="CP064782">
    <property type="protein sequence ID" value="QWT48389.1"/>
    <property type="molecule type" value="Genomic_DNA"/>
</dbReference>
<keyword evidence="11 13" id="KW-1006">Bacterial flagellum protein export</keyword>
<evidence type="ECO:0000256" key="5">
    <source>
        <dbReference type="ARBA" id="ARBA00022475"/>
    </source>
</evidence>
<keyword evidence="15" id="KW-0966">Cell projection</keyword>
<feature type="region of interest" description="Disordered" evidence="14">
    <location>
        <begin position="1"/>
        <end position="25"/>
    </location>
</feature>
<keyword evidence="16" id="KW-1185">Reference proteome</keyword>
<keyword evidence="7 13" id="KW-1005">Bacterial flagellum biogenesis</keyword>
<evidence type="ECO:0000256" key="8">
    <source>
        <dbReference type="ARBA" id="ARBA00022927"/>
    </source>
</evidence>
<evidence type="ECO:0000256" key="3">
    <source>
        <dbReference type="ARBA" id="ARBA00021622"/>
    </source>
</evidence>
<evidence type="ECO:0000313" key="16">
    <source>
        <dbReference type="Proteomes" id="UP000683428"/>
    </source>
</evidence>
<dbReference type="InterPro" id="IPR006136">
    <property type="entry name" value="FlhB"/>
</dbReference>
<dbReference type="FunFam" id="3.40.1690.10:FF:000001">
    <property type="entry name" value="Flagellar biosynthetic protein FlhB"/>
    <property type="match status" value="1"/>
</dbReference>
<keyword evidence="8 13" id="KW-0653">Protein transport</keyword>
<keyword evidence="9 13" id="KW-1133">Transmembrane helix</keyword>
<evidence type="ECO:0000313" key="15">
    <source>
        <dbReference type="EMBL" id="QWT48389.1"/>
    </source>
</evidence>
<dbReference type="RefSeq" id="WP_216129115.1">
    <property type="nucleotide sequence ID" value="NZ_CP064782.1"/>
</dbReference>
<keyword evidence="15" id="KW-0969">Cilium</keyword>
<dbReference type="Proteomes" id="UP000683428">
    <property type="component" value="Chromosome"/>
</dbReference>
<proteinExistence type="inferred from homology"/>
<dbReference type="KEGG" id="aiq:Azoinq_11055"/>
<organism evidence="15 16">
    <name type="scientific">Azospira inquinata</name>
    <dbReference type="NCBI Taxonomy" id="2785627"/>
    <lineage>
        <taxon>Bacteria</taxon>
        <taxon>Pseudomonadati</taxon>
        <taxon>Pseudomonadota</taxon>
        <taxon>Betaproteobacteria</taxon>
        <taxon>Rhodocyclales</taxon>
        <taxon>Rhodocyclaceae</taxon>
        <taxon>Azospira</taxon>
    </lineage>
</organism>
<dbReference type="PANTHER" id="PTHR30531">
    <property type="entry name" value="FLAGELLAR BIOSYNTHETIC PROTEIN FLHB"/>
    <property type="match status" value="1"/>
</dbReference>
<sequence>MAEESDLERTEAPTGRRLEQAREKGQVPHSRELGSFLVLIVAAGIFWFMGSWFLQQLIQLFHQAFTWDPVLLKEPRRGLTWFMELSANGMLIFAPLVLALMVAALASPFLLNAWNFAPKAFSPDFTRLNPFAGLGRIFSVNGLMEMGKAVLKAAVIGGVALWVIWRDQDQLFGLLNLPLEEGLSSAGQMMSWSFLVIVAGMFLIVAADVPFQLWQYYDKLKMTKEEVKQEHKEMEGSPEVKGRIRRLQREAARRRMMAAVPTADVVVTNPTHFAVALSYKTGMQAPKVVAKGVDAVAMNIRKVAAEHNVPLLEAPPLARALYRHAELEDEIPAALYTAVAEVLAYVYQLNRYQEAGGSMPVAPRDIAVPPELVPEALNG</sequence>
<dbReference type="GO" id="GO:0005886">
    <property type="term" value="C:plasma membrane"/>
    <property type="evidence" value="ECO:0007669"/>
    <property type="project" value="UniProtKB-SubCell"/>
</dbReference>
<reference evidence="15" key="1">
    <citation type="submission" date="2020-11" db="EMBL/GenBank/DDBJ databases">
        <title>Azospira inquinata sp. nov.</title>
        <authorList>
            <person name="Moe W.M."/>
            <person name="Mikes M.C."/>
        </authorList>
    </citation>
    <scope>NUCLEOTIDE SEQUENCE</scope>
    <source>
        <strain evidence="15">Azo-3</strain>
    </source>
</reference>
<evidence type="ECO:0000256" key="12">
    <source>
        <dbReference type="ARBA" id="ARBA00025078"/>
    </source>
</evidence>
<gene>
    <name evidence="13 15" type="primary">flhB</name>
    <name evidence="15" type="ORF">Azoinq_11055</name>
</gene>
<feature type="transmembrane region" description="Helical" evidence="13">
    <location>
        <begin position="192"/>
        <end position="214"/>
    </location>
</feature>